<comment type="pathway">
    <text evidence="3">Secondary metabolite biosynthesis.</text>
</comment>
<feature type="chain" id="PRO_5042084508" evidence="15">
    <location>
        <begin position="24"/>
        <end position="797"/>
    </location>
</feature>
<name>A0AAD7FFR9_9AGAR</name>
<dbReference type="GO" id="GO:0020037">
    <property type="term" value="F:heme binding"/>
    <property type="evidence" value="ECO:0007669"/>
    <property type="project" value="InterPro"/>
</dbReference>
<evidence type="ECO:0000256" key="11">
    <source>
        <dbReference type="ARBA" id="ARBA00023033"/>
    </source>
</evidence>
<evidence type="ECO:0000256" key="10">
    <source>
        <dbReference type="ARBA" id="ARBA00023004"/>
    </source>
</evidence>
<organism evidence="16 17">
    <name type="scientific">Roridomyces roridus</name>
    <dbReference type="NCBI Taxonomy" id="1738132"/>
    <lineage>
        <taxon>Eukaryota</taxon>
        <taxon>Fungi</taxon>
        <taxon>Dikarya</taxon>
        <taxon>Basidiomycota</taxon>
        <taxon>Agaricomycotina</taxon>
        <taxon>Agaricomycetes</taxon>
        <taxon>Agaricomycetidae</taxon>
        <taxon>Agaricales</taxon>
        <taxon>Marasmiineae</taxon>
        <taxon>Mycenaceae</taxon>
        <taxon>Roridomyces</taxon>
    </lineage>
</organism>
<dbReference type="Proteomes" id="UP001221142">
    <property type="component" value="Unassembled WGS sequence"/>
</dbReference>
<comment type="cofactor">
    <cofactor evidence="1 14">
        <name>heme</name>
        <dbReference type="ChEBI" id="CHEBI:30413"/>
    </cofactor>
</comment>
<evidence type="ECO:0000256" key="8">
    <source>
        <dbReference type="ARBA" id="ARBA00022989"/>
    </source>
</evidence>
<keyword evidence="8" id="KW-1133">Transmembrane helix</keyword>
<dbReference type="GO" id="GO:0005506">
    <property type="term" value="F:iron ion binding"/>
    <property type="evidence" value="ECO:0007669"/>
    <property type="project" value="InterPro"/>
</dbReference>
<dbReference type="GO" id="GO:0016705">
    <property type="term" value="F:oxidoreductase activity, acting on paired donors, with incorporation or reduction of molecular oxygen"/>
    <property type="evidence" value="ECO:0007669"/>
    <property type="project" value="InterPro"/>
</dbReference>
<evidence type="ECO:0000256" key="15">
    <source>
        <dbReference type="SAM" id="SignalP"/>
    </source>
</evidence>
<keyword evidence="11" id="KW-0503">Monooxygenase</keyword>
<evidence type="ECO:0000256" key="3">
    <source>
        <dbReference type="ARBA" id="ARBA00005179"/>
    </source>
</evidence>
<evidence type="ECO:0000256" key="7">
    <source>
        <dbReference type="ARBA" id="ARBA00022723"/>
    </source>
</evidence>
<evidence type="ECO:0000256" key="13">
    <source>
        <dbReference type="ARBA" id="ARBA00023180"/>
    </source>
</evidence>
<evidence type="ECO:0000256" key="9">
    <source>
        <dbReference type="ARBA" id="ARBA00023002"/>
    </source>
</evidence>
<comment type="caution">
    <text evidence="16">The sequence shown here is derived from an EMBL/GenBank/DDBJ whole genome shotgun (WGS) entry which is preliminary data.</text>
</comment>
<protein>
    <submittedName>
        <fullName evidence="16">Cytochrome P450</fullName>
    </submittedName>
</protein>
<keyword evidence="10 14" id="KW-0408">Iron</keyword>
<evidence type="ECO:0000313" key="16">
    <source>
        <dbReference type="EMBL" id="KAJ7621343.1"/>
    </source>
</evidence>
<feature type="signal peptide" evidence="15">
    <location>
        <begin position="1"/>
        <end position="23"/>
    </location>
</feature>
<dbReference type="CDD" id="cd11065">
    <property type="entry name" value="CYP64-like"/>
    <property type="match status" value="1"/>
</dbReference>
<evidence type="ECO:0000256" key="12">
    <source>
        <dbReference type="ARBA" id="ARBA00023136"/>
    </source>
</evidence>
<keyword evidence="15" id="KW-0732">Signal</keyword>
<gene>
    <name evidence="16" type="ORF">FB45DRAFT_754251</name>
</gene>
<evidence type="ECO:0000313" key="17">
    <source>
        <dbReference type="Proteomes" id="UP001221142"/>
    </source>
</evidence>
<evidence type="ECO:0000256" key="14">
    <source>
        <dbReference type="PIRSR" id="PIRSR602401-1"/>
    </source>
</evidence>
<dbReference type="GO" id="GO:0004497">
    <property type="term" value="F:monooxygenase activity"/>
    <property type="evidence" value="ECO:0007669"/>
    <property type="project" value="UniProtKB-KW"/>
</dbReference>
<keyword evidence="6" id="KW-0812">Transmembrane</keyword>
<comment type="subcellular location">
    <subcellularLocation>
        <location evidence="2">Membrane</location>
        <topology evidence="2">Single-pass membrane protein</topology>
    </subcellularLocation>
</comment>
<dbReference type="InterPro" id="IPR050364">
    <property type="entry name" value="Cytochrome_P450_fung"/>
</dbReference>
<keyword evidence="9" id="KW-0560">Oxidoreductase</keyword>
<evidence type="ECO:0000256" key="5">
    <source>
        <dbReference type="ARBA" id="ARBA00022617"/>
    </source>
</evidence>
<reference evidence="16" key="1">
    <citation type="submission" date="2023-03" db="EMBL/GenBank/DDBJ databases">
        <title>Massive genome expansion in bonnet fungi (Mycena s.s.) driven by repeated elements and novel gene families across ecological guilds.</title>
        <authorList>
            <consortium name="Lawrence Berkeley National Laboratory"/>
            <person name="Harder C.B."/>
            <person name="Miyauchi S."/>
            <person name="Viragh M."/>
            <person name="Kuo A."/>
            <person name="Thoen E."/>
            <person name="Andreopoulos B."/>
            <person name="Lu D."/>
            <person name="Skrede I."/>
            <person name="Drula E."/>
            <person name="Henrissat B."/>
            <person name="Morin E."/>
            <person name="Kohler A."/>
            <person name="Barry K."/>
            <person name="LaButti K."/>
            <person name="Morin E."/>
            <person name="Salamov A."/>
            <person name="Lipzen A."/>
            <person name="Mereny Z."/>
            <person name="Hegedus B."/>
            <person name="Baldrian P."/>
            <person name="Stursova M."/>
            <person name="Weitz H."/>
            <person name="Taylor A."/>
            <person name="Grigoriev I.V."/>
            <person name="Nagy L.G."/>
            <person name="Martin F."/>
            <person name="Kauserud H."/>
        </authorList>
    </citation>
    <scope>NUCLEOTIDE SEQUENCE</scope>
    <source>
        <strain evidence="16">9284</strain>
    </source>
</reference>
<evidence type="ECO:0000256" key="6">
    <source>
        <dbReference type="ARBA" id="ARBA00022692"/>
    </source>
</evidence>
<dbReference type="PANTHER" id="PTHR46300">
    <property type="entry name" value="P450, PUTATIVE (EUROFUNG)-RELATED-RELATED"/>
    <property type="match status" value="1"/>
</dbReference>
<keyword evidence="17" id="KW-1185">Reference proteome</keyword>
<dbReference type="InterPro" id="IPR002401">
    <property type="entry name" value="Cyt_P450_E_grp-I"/>
</dbReference>
<evidence type="ECO:0000256" key="1">
    <source>
        <dbReference type="ARBA" id="ARBA00001971"/>
    </source>
</evidence>
<keyword evidence="12" id="KW-0472">Membrane</keyword>
<dbReference type="EMBL" id="JARKIF010000016">
    <property type="protein sequence ID" value="KAJ7621343.1"/>
    <property type="molecule type" value="Genomic_DNA"/>
</dbReference>
<evidence type="ECO:0000256" key="4">
    <source>
        <dbReference type="ARBA" id="ARBA00010617"/>
    </source>
</evidence>
<dbReference type="AlphaFoldDB" id="A0AAD7FFR9"/>
<proteinExistence type="inferred from homology"/>
<dbReference type="InterPro" id="IPR001128">
    <property type="entry name" value="Cyt_P450"/>
</dbReference>
<dbReference type="Pfam" id="PF00067">
    <property type="entry name" value="p450"/>
    <property type="match status" value="3"/>
</dbReference>
<keyword evidence="7 14" id="KW-0479">Metal-binding</keyword>
<keyword evidence="5 14" id="KW-0349">Heme</keyword>
<dbReference type="InterPro" id="IPR036396">
    <property type="entry name" value="Cyt_P450_sf"/>
</dbReference>
<feature type="binding site" description="axial binding residue" evidence="14">
    <location>
        <position position="377"/>
    </location>
    <ligand>
        <name>heme</name>
        <dbReference type="ChEBI" id="CHEBI:30413"/>
    </ligand>
    <ligandPart>
        <name>Fe</name>
        <dbReference type="ChEBI" id="CHEBI:18248"/>
    </ligandPart>
</feature>
<dbReference type="Gene3D" id="1.10.630.10">
    <property type="entry name" value="Cytochrome P450"/>
    <property type="match status" value="3"/>
</dbReference>
<dbReference type="SUPFAM" id="SSF48264">
    <property type="entry name" value="Cytochrome P450"/>
    <property type="match status" value="2"/>
</dbReference>
<sequence length="797" mass="89517">MAALHYLIPLVVAALAYLRKIGTREKGLPPGPPTIPILGNLHIFPTEYVHYKFTEWAQQYGGIYSASFTSLKMGPGTAIVLTDATAVKTLMDKRSANTSDRPPMYISDLVTGGLNMAFARYGDIWRTLRKTAHAILTPQATALHLPIQRAEATQLLHDILGSPKSFYTHIGRYSSSVILSVLYGKRAPRFETAETKAFFEVEHDYMEGVLEKQEEYGLTKEMAGYLAGLLIEGGSETTSAFLNTMILALTACPEVQRKAQEEMDRVVGGDRMPTLEDLEHMPYIRSIILEGHRMRPVFPLLVPHAVTEADEYEGYVIPQGATIFVNIYGILHDPALYDSPEEFIPERYLTSEHGTKPGVDASDMRLNPAFGVGRRSCSGIHLASNSINLNTMNFIWAFDFKPALDAAGEPIKADLSAYSKGLTSGPIPFECRISPRSQGKIDIIEREFVDATAVFEKFEYGLSPEDQEFTEWAKQYGGMYSLKMGSTTAIVLSDASVVKEFLEKRSATTSDRPVRHIIELVTGRLELGFSQYNDTWRTLRKAAHAILTQKATENHLPIQEAESTQLLHDILCTPQFFYQHVGRYSNSVILSVIYGTRAPQYSTPETLALFKVERRWTSFLDEGATPPIDRFPVLKFVPERWAKWKREAKEIRALRRELFFGLLERTEERLRKGQPNGSYAEEWLMRKEELGMDREQIGYLAGSLITGGSDTTSAYLTSLILALVAHPEVQKKAQEEIDRVVGQDRMPALEDLLGDQMPYIRALILESHRFRPIIPISHRAFSAPDQVRGTASLTSRY</sequence>
<comment type="similarity">
    <text evidence="4">Belongs to the cytochrome P450 family.</text>
</comment>
<dbReference type="PRINTS" id="PR00463">
    <property type="entry name" value="EP450I"/>
</dbReference>
<keyword evidence="13" id="KW-0325">Glycoprotein</keyword>
<evidence type="ECO:0000256" key="2">
    <source>
        <dbReference type="ARBA" id="ARBA00004167"/>
    </source>
</evidence>
<accession>A0AAD7FFR9</accession>
<dbReference type="PANTHER" id="PTHR46300:SF2">
    <property type="entry name" value="CYTOCHROME P450 MONOOXYGENASE ALNH-RELATED"/>
    <property type="match status" value="1"/>
</dbReference>
<dbReference type="GO" id="GO:0016020">
    <property type="term" value="C:membrane"/>
    <property type="evidence" value="ECO:0007669"/>
    <property type="project" value="UniProtKB-SubCell"/>
</dbReference>